<dbReference type="GeneID" id="54974282"/>
<organism evidence="1 2">
    <name type="scientific">Burkholderia phage Bp-AMP1</name>
    <dbReference type="NCBI Taxonomy" id="1432428"/>
    <lineage>
        <taxon>Viruses</taxon>
        <taxon>Duplodnaviria</taxon>
        <taxon>Heunggongvirae</taxon>
        <taxon>Uroviricota</taxon>
        <taxon>Caudoviricetes</taxon>
        <taxon>Autographivirales</taxon>
        <taxon>Autonotataviridae</taxon>
        <taxon>Ampunavirus</taxon>
        <taxon>Ampunavirus BpAMP1</taxon>
    </lineage>
</organism>
<proteinExistence type="predicted"/>
<sequence>MNVIGALQHLASECGETTQAAVKYIQHGPTSTNPNEHPPKTNRRALEEEVGDVMALIALLTEEGVLRKKKVQARLNVKLESYRRKYA</sequence>
<accession>A0A0A1I5V6</accession>
<evidence type="ECO:0000313" key="2">
    <source>
        <dbReference type="Proteomes" id="UP000030712"/>
    </source>
</evidence>
<dbReference type="EMBL" id="HG793132">
    <property type="protein sequence ID" value="CDK30095.1"/>
    <property type="molecule type" value="Genomic_DNA"/>
</dbReference>
<keyword evidence="2" id="KW-1185">Reference proteome</keyword>
<dbReference type="RefSeq" id="YP_009784285.1">
    <property type="nucleotide sequence ID" value="NC_047743.1"/>
</dbReference>
<dbReference type="KEGG" id="vg:54974282"/>
<evidence type="ECO:0000313" key="1">
    <source>
        <dbReference type="EMBL" id="CDK30095.1"/>
    </source>
</evidence>
<protein>
    <submittedName>
        <fullName evidence="1">Uncharacterized protein</fullName>
    </submittedName>
</protein>
<reference evidence="1 2" key="1">
    <citation type="submission" date="2013-10" db="EMBL/GenBank/DDBJ databases">
        <title>Novel phages display a temperature dependent lifestyle choice that underpins the population dynamics of a tropical bacterial pathogen.</title>
        <authorList>
            <person name="Shan J."/>
            <person name="Korbrisate S."/>
            <person name="Adler-Lazer N."/>
            <person name="Clokie M."/>
            <person name="Galyov E."/>
        </authorList>
    </citation>
    <scope>NUCLEOTIDE SEQUENCE [LARGE SCALE GENOMIC DNA]</scope>
</reference>
<name>A0A0A1I5V6_9CAUD</name>
<dbReference type="Proteomes" id="UP000030712">
    <property type="component" value="Segment"/>
</dbReference>